<evidence type="ECO:0000256" key="4">
    <source>
        <dbReference type="ARBA" id="ARBA00023242"/>
    </source>
</evidence>
<evidence type="ECO:0000256" key="2">
    <source>
        <dbReference type="ARBA" id="ARBA00023015"/>
    </source>
</evidence>
<feature type="compositionally biased region" description="Polar residues" evidence="5">
    <location>
        <begin position="114"/>
        <end position="133"/>
    </location>
</feature>
<proteinExistence type="predicted"/>
<dbReference type="PANTHER" id="PTHR47424">
    <property type="entry name" value="REGULATORY PROTEIN GAL4"/>
    <property type="match status" value="1"/>
</dbReference>
<dbReference type="PANTHER" id="PTHR47424:SF15">
    <property type="entry name" value="ZN(II)2CYS6 TRANSCRIPTION FACTOR (EUROFUNG)"/>
    <property type="match status" value="1"/>
</dbReference>
<keyword evidence="3" id="KW-0804">Transcription</keyword>
<protein>
    <recommendedName>
        <fullName evidence="6">Zn(2)-C6 fungal-type domain-containing protein</fullName>
    </recommendedName>
</protein>
<feature type="compositionally biased region" description="Polar residues" evidence="5">
    <location>
        <begin position="191"/>
        <end position="201"/>
    </location>
</feature>
<keyword evidence="8" id="KW-1185">Reference proteome</keyword>
<dbReference type="EMBL" id="CAWUOM010000081">
    <property type="protein sequence ID" value="CAK7271019.1"/>
    <property type="molecule type" value="Genomic_DNA"/>
</dbReference>
<evidence type="ECO:0000256" key="3">
    <source>
        <dbReference type="ARBA" id="ARBA00023163"/>
    </source>
</evidence>
<dbReference type="InterPro" id="IPR007219">
    <property type="entry name" value="XnlR_reg_dom"/>
</dbReference>
<evidence type="ECO:0000313" key="8">
    <source>
        <dbReference type="Proteomes" id="UP001642501"/>
    </source>
</evidence>
<dbReference type="InterPro" id="IPR051127">
    <property type="entry name" value="Fungal_SecMet_Regulators"/>
</dbReference>
<keyword evidence="4" id="KW-0539">Nucleus</keyword>
<accession>A0ABP0DT16</accession>
<dbReference type="SUPFAM" id="SSF57701">
    <property type="entry name" value="Zn2/Cys6 DNA-binding domain"/>
    <property type="match status" value="1"/>
</dbReference>
<keyword evidence="1" id="KW-0479">Metal-binding</keyword>
<evidence type="ECO:0000256" key="1">
    <source>
        <dbReference type="ARBA" id="ARBA00022723"/>
    </source>
</evidence>
<dbReference type="Gene3D" id="4.10.240.10">
    <property type="entry name" value="Zn(2)-C6 fungal-type DNA-binding domain"/>
    <property type="match status" value="1"/>
</dbReference>
<gene>
    <name evidence="7" type="ORF">SEPCBS57363_004401</name>
</gene>
<name>A0ABP0DT16_9PEZI</name>
<reference evidence="7 8" key="1">
    <citation type="submission" date="2024-01" db="EMBL/GenBank/DDBJ databases">
        <authorList>
            <person name="Allen C."/>
            <person name="Tagirdzhanova G."/>
        </authorList>
    </citation>
    <scope>NUCLEOTIDE SEQUENCE [LARGE SCALE GENOMIC DNA]</scope>
    <source>
        <strain evidence="7 8">CBS 573.63</strain>
    </source>
</reference>
<feature type="compositionally biased region" description="Basic and acidic residues" evidence="5">
    <location>
        <begin position="215"/>
        <end position="224"/>
    </location>
</feature>
<dbReference type="SMART" id="SM00066">
    <property type="entry name" value="GAL4"/>
    <property type="match status" value="1"/>
</dbReference>
<comment type="caution">
    <text evidence="7">The sequence shown here is derived from an EMBL/GenBank/DDBJ whole genome shotgun (WGS) entry which is preliminary data.</text>
</comment>
<keyword evidence="2" id="KW-0805">Transcription regulation</keyword>
<dbReference type="PROSITE" id="PS50048">
    <property type="entry name" value="ZN2_CY6_FUNGAL_2"/>
    <property type="match status" value="1"/>
</dbReference>
<dbReference type="CDD" id="cd00067">
    <property type="entry name" value="GAL4"/>
    <property type="match status" value="1"/>
</dbReference>
<dbReference type="Proteomes" id="UP001642501">
    <property type="component" value="Unassembled WGS sequence"/>
</dbReference>
<evidence type="ECO:0000259" key="6">
    <source>
        <dbReference type="PROSITE" id="PS50048"/>
    </source>
</evidence>
<dbReference type="Pfam" id="PF00172">
    <property type="entry name" value="Zn_clus"/>
    <property type="match status" value="1"/>
</dbReference>
<organism evidence="7 8">
    <name type="scientific">Sporothrix epigloea</name>
    <dbReference type="NCBI Taxonomy" id="1892477"/>
    <lineage>
        <taxon>Eukaryota</taxon>
        <taxon>Fungi</taxon>
        <taxon>Dikarya</taxon>
        <taxon>Ascomycota</taxon>
        <taxon>Pezizomycotina</taxon>
        <taxon>Sordariomycetes</taxon>
        <taxon>Sordariomycetidae</taxon>
        <taxon>Ophiostomatales</taxon>
        <taxon>Ophiostomataceae</taxon>
        <taxon>Sporothrix</taxon>
    </lineage>
</organism>
<feature type="compositionally biased region" description="Low complexity" evidence="5">
    <location>
        <begin position="68"/>
        <end position="86"/>
    </location>
</feature>
<evidence type="ECO:0000256" key="5">
    <source>
        <dbReference type="SAM" id="MobiDB-lite"/>
    </source>
</evidence>
<dbReference type="InterPro" id="IPR036864">
    <property type="entry name" value="Zn2-C6_fun-type_DNA-bd_sf"/>
</dbReference>
<feature type="domain" description="Zn(2)-C6 fungal-type" evidence="6">
    <location>
        <begin position="24"/>
        <end position="53"/>
    </location>
</feature>
<dbReference type="PROSITE" id="PS00463">
    <property type="entry name" value="ZN2_CY6_FUNGAL_1"/>
    <property type="match status" value="1"/>
</dbReference>
<feature type="region of interest" description="Disordered" evidence="5">
    <location>
        <begin position="58"/>
        <end position="99"/>
    </location>
</feature>
<feature type="region of interest" description="Disordered" evidence="5">
    <location>
        <begin position="114"/>
        <end position="144"/>
    </location>
</feature>
<feature type="region of interest" description="Disordered" evidence="5">
    <location>
        <begin position="186"/>
        <end position="243"/>
    </location>
</feature>
<dbReference type="CDD" id="cd12148">
    <property type="entry name" value="fungal_TF_MHR"/>
    <property type="match status" value="1"/>
</dbReference>
<sequence length="442" mass="48920">MTAKSSFVTFDGATDRSKPRISKACQECRLRKIRCNGNEPCQRCILRDIPCEYRKKARNRTKKSDILGPSEGGSSSSAAGTHSSQSLRDSDDGHTCSQTPRALYYNASTAALSRQSQRISSADTATTSPSGRSNRLRNRSVAATHRASPSVFLQLYYGPSSNFSLLNSIYHRIEARRIAEVREAKRRRTAEASNAMQSSGNHDCESDMNGGEDERDQHDNSVHDDADDDNTGDNATRDVEEFGPGLDLFGSRRLYFGELADGADNSMASRSSNDGSAMFVDWALAERLLERYMSTFWLVLPIWSRDTFRRRLASFYEPPYLLASGDPDAIIVLLALALGASMLDEELAAKYLYNMAKNRAADFDEMVNVQMVQISLMMSHYSSERARPNSSFLQAGTAVRKAIAAGLHKGVGGGSRGNAAQQSPDAARQMRITIWSVYFWEM</sequence>
<evidence type="ECO:0000313" key="7">
    <source>
        <dbReference type="EMBL" id="CAK7271019.1"/>
    </source>
</evidence>
<dbReference type="InterPro" id="IPR001138">
    <property type="entry name" value="Zn2Cys6_DnaBD"/>
</dbReference>
<dbReference type="Pfam" id="PF04082">
    <property type="entry name" value="Fungal_trans"/>
    <property type="match status" value="1"/>
</dbReference>